<evidence type="ECO:0000313" key="1">
    <source>
        <dbReference type="EMBL" id="PSJ92797.1"/>
    </source>
</evidence>
<keyword evidence="1" id="KW-0282">Flagellum</keyword>
<dbReference type="AlphaFoldDB" id="A0A2P7V0P7"/>
<keyword evidence="2" id="KW-1185">Reference proteome</keyword>
<gene>
    <name evidence="1" type="ORF">C7R93_18985</name>
</gene>
<organism evidence="1 2">
    <name type="scientific">Brevibacillus fortis</name>
    <dbReference type="NCBI Taxonomy" id="2126352"/>
    <lineage>
        <taxon>Bacteria</taxon>
        <taxon>Bacillati</taxon>
        <taxon>Bacillota</taxon>
        <taxon>Bacilli</taxon>
        <taxon>Bacillales</taxon>
        <taxon>Paenibacillaceae</taxon>
        <taxon>Brevibacillus</taxon>
    </lineage>
</organism>
<reference evidence="1 2" key="1">
    <citation type="submission" date="2018-03" db="EMBL/GenBank/DDBJ databases">
        <title>Brevisbacillus phylogenomics.</title>
        <authorList>
            <person name="Dunlap C."/>
        </authorList>
    </citation>
    <scope>NUCLEOTIDE SEQUENCE [LARGE SCALE GENOMIC DNA]</scope>
    <source>
        <strain evidence="1 2">NRRL NRS-1210</strain>
    </source>
</reference>
<name>A0A2P7V0P7_9BACL</name>
<evidence type="ECO:0000313" key="2">
    <source>
        <dbReference type="Proteomes" id="UP000240419"/>
    </source>
</evidence>
<dbReference type="EMBL" id="PXZM01000031">
    <property type="protein sequence ID" value="PSJ92797.1"/>
    <property type="molecule type" value="Genomic_DNA"/>
</dbReference>
<keyword evidence="1" id="KW-0966">Cell projection</keyword>
<dbReference type="Proteomes" id="UP000240419">
    <property type="component" value="Unassembled WGS sequence"/>
</dbReference>
<proteinExistence type="predicted"/>
<dbReference type="RefSeq" id="WP_106840288.1">
    <property type="nucleotide sequence ID" value="NZ_JBCNIW010000037.1"/>
</dbReference>
<comment type="caution">
    <text evidence="1">The sequence shown here is derived from an EMBL/GenBank/DDBJ whole genome shotgun (WGS) entry which is preliminary data.</text>
</comment>
<accession>A0A2P7V0P7</accession>
<protein>
    <submittedName>
        <fullName evidence="1">Flagellar protein</fullName>
    </submittedName>
</protein>
<dbReference type="NCBIfam" id="TIGR02530">
    <property type="entry name" value="flg_new"/>
    <property type="match status" value="1"/>
</dbReference>
<dbReference type="OrthoDB" id="165650at2"/>
<dbReference type="Pfam" id="PF12611">
    <property type="entry name" value="Flagellar_put"/>
    <property type="match status" value="1"/>
</dbReference>
<sequence length="131" mass="14525">MNHFRVGQPYFPPKTNHVAKATTQTAPGNNKLFQQYLTESIGAATKAEPLSFSQHAVNRLQERGITLERQQMERLESAVQKAAAKGARESLIMMDNVAYVVSIVNRKIITAVDDGSMKDNVFTNIDSAIFV</sequence>
<dbReference type="InterPro" id="IPR013367">
    <property type="entry name" value="Flagellar_put"/>
</dbReference>
<keyword evidence="1" id="KW-0969">Cilium</keyword>